<name>A0A0G1IE98_9BACT</name>
<keyword evidence="11" id="KW-0456">Lyase</keyword>
<dbReference type="SUPFAM" id="SSF81624">
    <property type="entry name" value="N-terminal domain of MutM-like DNA repair proteins"/>
    <property type="match status" value="1"/>
</dbReference>
<gene>
    <name evidence="18" type="ORF">UW49_C0007G0008</name>
</gene>
<sequence>MGAPQKIMPELPEVEITKRKLEPLIKSKRILNLGGKKILRIERKGKAILIYLSGGKILGFHQRMSGKLLIVRRGWKDKHTRRIFHLSGGKDLAFHDVRRFGVIWYGPVKKVLDDPYFKTLGLDALKISFGEFKRILGERRAGKLKPFFLNQKNLAGVGNIIADEVLWHAKIHPERNINNLSDADIKKLYVSLKFILKRSIKLGGSTMRDWFHPDGGHGGYFKKRYTYGREDEKCFRCKTQIIRKKIAGHSSCFCPKCQREQ</sequence>
<keyword evidence="7" id="KW-0378">Hydrolase</keyword>
<evidence type="ECO:0000256" key="3">
    <source>
        <dbReference type="ARBA" id="ARBA00009409"/>
    </source>
</evidence>
<reference evidence="18 19" key="1">
    <citation type="journal article" date="2015" name="Nature">
        <title>rRNA introns, odd ribosomes, and small enigmatic genomes across a large radiation of phyla.</title>
        <authorList>
            <person name="Brown C.T."/>
            <person name="Hug L.A."/>
            <person name="Thomas B.C."/>
            <person name="Sharon I."/>
            <person name="Castelle C.J."/>
            <person name="Singh A."/>
            <person name="Wilkins M.J."/>
            <person name="Williams K.H."/>
            <person name="Banfield J.F."/>
        </authorList>
    </citation>
    <scope>NUCLEOTIDE SEQUENCE [LARGE SCALE GENOMIC DNA]</scope>
</reference>
<evidence type="ECO:0000313" key="18">
    <source>
        <dbReference type="EMBL" id="KKT57128.1"/>
    </source>
</evidence>
<keyword evidence="10" id="KW-0234">DNA repair</keyword>
<keyword evidence="13" id="KW-0326">Glycosidase</keyword>
<evidence type="ECO:0000256" key="1">
    <source>
        <dbReference type="ARBA" id="ARBA00001668"/>
    </source>
</evidence>
<keyword evidence="5" id="KW-0227">DNA damage</keyword>
<evidence type="ECO:0000256" key="4">
    <source>
        <dbReference type="ARBA" id="ARBA00022723"/>
    </source>
</evidence>
<evidence type="ECO:0000256" key="15">
    <source>
        <dbReference type="PROSITE-ProRule" id="PRU00391"/>
    </source>
</evidence>
<dbReference type="GO" id="GO:0034039">
    <property type="term" value="F:8-oxo-7,8-dihydroguanine DNA N-glycosylase activity"/>
    <property type="evidence" value="ECO:0007669"/>
    <property type="project" value="TreeGrafter"/>
</dbReference>
<dbReference type="FunFam" id="1.10.8.50:FF:000003">
    <property type="entry name" value="Formamidopyrimidine-DNA glycosylase"/>
    <property type="match status" value="1"/>
</dbReference>
<dbReference type="GO" id="GO:0006284">
    <property type="term" value="P:base-excision repair"/>
    <property type="evidence" value="ECO:0007669"/>
    <property type="project" value="InterPro"/>
</dbReference>
<feature type="domain" description="Formamidopyrimidine-DNA glycosylase catalytic" evidence="17">
    <location>
        <begin position="9"/>
        <end position="101"/>
    </location>
</feature>
<evidence type="ECO:0000313" key="19">
    <source>
        <dbReference type="Proteomes" id="UP000033977"/>
    </source>
</evidence>
<dbReference type="Proteomes" id="UP000033977">
    <property type="component" value="Unassembled WGS sequence"/>
</dbReference>
<dbReference type="InterPro" id="IPR000214">
    <property type="entry name" value="Znf_DNA_glyclase/AP_lyase"/>
</dbReference>
<comment type="caution">
    <text evidence="18">The sequence shown here is derived from an EMBL/GenBank/DDBJ whole genome shotgun (WGS) entry which is preliminary data.</text>
</comment>
<comment type="similarity">
    <text evidence="3">Belongs to the FPG family.</text>
</comment>
<keyword evidence="6 15" id="KW-0863">Zinc-finger</keyword>
<dbReference type="GO" id="GO:0003684">
    <property type="term" value="F:damaged DNA binding"/>
    <property type="evidence" value="ECO:0007669"/>
    <property type="project" value="InterPro"/>
</dbReference>
<accession>A0A0G1IE98</accession>
<evidence type="ECO:0000256" key="12">
    <source>
        <dbReference type="ARBA" id="ARBA00023268"/>
    </source>
</evidence>
<evidence type="ECO:0000259" key="16">
    <source>
        <dbReference type="PROSITE" id="PS51066"/>
    </source>
</evidence>
<dbReference type="GO" id="GO:0140078">
    <property type="term" value="F:class I DNA-(apurinic or apyrimidinic site) endonuclease activity"/>
    <property type="evidence" value="ECO:0007669"/>
    <property type="project" value="UniProtKB-EC"/>
</dbReference>
<dbReference type="Pfam" id="PF01149">
    <property type="entry name" value="Fapy_DNA_glyco"/>
    <property type="match status" value="1"/>
</dbReference>
<dbReference type="PROSITE" id="PS51066">
    <property type="entry name" value="ZF_FPG_2"/>
    <property type="match status" value="1"/>
</dbReference>
<comment type="catalytic activity">
    <reaction evidence="1">
        <text>Hydrolysis of DNA containing ring-opened 7-methylguanine residues, releasing 2,6-diamino-4-hydroxy-5-(N-methyl)formamidopyrimidine.</text>
        <dbReference type="EC" id="3.2.2.23"/>
    </reaction>
</comment>
<protein>
    <submittedName>
        <fullName evidence="18">Formamidopyrimidine-DNA glycosylase</fullName>
    </submittedName>
</protein>
<evidence type="ECO:0000256" key="2">
    <source>
        <dbReference type="ARBA" id="ARBA00001947"/>
    </source>
</evidence>
<feature type="domain" description="FPG-type" evidence="16">
    <location>
        <begin position="225"/>
        <end position="259"/>
    </location>
</feature>
<dbReference type="AlphaFoldDB" id="A0A0G1IE98"/>
<dbReference type="GO" id="GO:0008270">
    <property type="term" value="F:zinc ion binding"/>
    <property type="evidence" value="ECO:0007669"/>
    <property type="project" value="UniProtKB-KW"/>
</dbReference>
<dbReference type="CDD" id="cd08966">
    <property type="entry name" value="EcFpg-like_N"/>
    <property type="match status" value="1"/>
</dbReference>
<evidence type="ECO:0000256" key="9">
    <source>
        <dbReference type="ARBA" id="ARBA00023125"/>
    </source>
</evidence>
<dbReference type="InterPro" id="IPR015886">
    <property type="entry name" value="H2TH_FPG"/>
</dbReference>
<dbReference type="InterPro" id="IPR035937">
    <property type="entry name" value="FPG_N"/>
</dbReference>
<dbReference type="InterPro" id="IPR012319">
    <property type="entry name" value="FPG_cat"/>
</dbReference>
<keyword evidence="4" id="KW-0479">Metal-binding</keyword>
<evidence type="ECO:0000256" key="8">
    <source>
        <dbReference type="ARBA" id="ARBA00022833"/>
    </source>
</evidence>
<comment type="cofactor">
    <cofactor evidence="2">
        <name>Zn(2+)</name>
        <dbReference type="ChEBI" id="CHEBI:29105"/>
    </cofactor>
</comment>
<evidence type="ECO:0000256" key="6">
    <source>
        <dbReference type="ARBA" id="ARBA00022771"/>
    </source>
</evidence>
<dbReference type="SMART" id="SM00898">
    <property type="entry name" value="Fapy_DNA_glyco"/>
    <property type="match status" value="1"/>
</dbReference>
<keyword evidence="9" id="KW-0238">DNA-binding</keyword>
<evidence type="ECO:0000256" key="13">
    <source>
        <dbReference type="ARBA" id="ARBA00023295"/>
    </source>
</evidence>
<dbReference type="EMBL" id="LCIN01000007">
    <property type="protein sequence ID" value="KKT57128.1"/>
    <property type="molecule type" value="Genomic_DNA"/>
</dbReference>
<dbReference type="Pfam" id="PF06831">
    <property type="entry name" value="H2TH"/>
    <property type="match status" value="1"/>
</dbReference>
<dbReference type="SUPFAM" id="SSF57716">
    <property type="entry name" value="Glucocorticoid receptor-like (DNA-binding domain)"/>
    <property type="match status" value="1"/>
</dbReference>
<evidence type="ECO:0000256" key="14">
    <source>
        <dbReference type="ARBA" id="ARBA00044632"/>
    </source>
</evidence>
<evidence type="ECO:0000256" key="11">
    <source>
        <dbReference type="ARBA" id="ARBA00023239"/>
    </source>
</evidence>
<dbReference type="PANTHER" id="PTHR22993:SF9">
    <property type="entry name" value="FORMAMIDOPYRIMIDINE-DNA GLYCOSYLASE"/>
    <property type="match status" value="1"/>
</dbReference>
<evidence type="ECO:0000256" key="7">
    <source>
        <dbReference type="ARBA" id="ARBA00022801"/>
    </source>
</evidence>
<dbReference type="Gene3D" id="3.20.190.10">
    <property type="entry name" value="MutM-like, N-terminal"/>
    <property type="match status" value="1"/>
</dbReference>
<dbReference type="SMART" id="SM01232">
    <property type="entry name" value="H2TH"/>
    <property type="match status" value="1"/>
</dbReference>
<evidence type="ECO:0000259" key="17">
    <source>
        <dbReference type="PROSITE" id="PS51068"/>
    </source>
</evidence>
<evidence type="ECO:0000256" key="10">
    <source>
        <dbReference type="ARBA" id="ARBA00023204"/>
    </source>
</evidence>
<keyword evidence="12" id="KW-0511">Multifunctional enzyme</keyword>
<dbReference type="InterPro" id="IPR010979">
    <property type="entry name" value="Ribosomal_uS13-like_H2TH"/>
</dbReference>
<keyword evidence="8" id="KW-0862">Zinc</keyword>
<proteinExistence type="inferred from homology"/>
<dbReference type="Gene3D" id="1.10.8.50">
    <property type="match status" value="1"/>
</dbReference>
<evidence type="ECO:0000256" key="5">
    <source>
        <dbReference type="ARBA" id="ARBA00022763"/>
    </source>
</evidence>
<dbReference type="SUPFAM" id="SSF46946">
    <property type="entry name" value="S13-like H2TH domain"/>
    <property type="match status" value="1"/>
</dbReference>
<organism evidence="18 19">
    <name type="scientific">Candidatus Giovannonibacteria bacterium GW2011_GWB1_44_23</name>
    <dbReference type="NCBI Taxonomy" id="1618652"/>
    <lineage>
        <taxon>Bacteria</taxon>
        <taxon>Candidatus Giovannoniibacteriota</taxon>
    </lineage>
</organism>
<dbReference type="PANTHER" id="PTHR22993">
    <property type="entry name" value="FORMAMIDOPYRIMIDINE-DNA GLYCOSYLASE"/>
    <property type="match status" value="1"/>
</dbReference>
<dbReference type="PROSITE" id="PS51068">
    <property type="entry name" value="FPG_CAT"/>
    <property type="match status" value="1"/>
</dbReference>
<comment type="catalytic activity">
    <reaction evidence="14">
        <text>2'-deoxyribonucleotide-(2'-deoxyribose 5'-phosphate)-2'-deoxyribonucleotide-DNA = a 3'-end 2'-deoxyribonucleotide-(2,3-dehydro-2,3-deoxyribose 5'-phosphate)-DNA + a 5'-end 5'-phospho-2'-deoxyribonucleoside-DNA + H(+)</text>
        <dbReference type="Rhea" id="RHEA:66592"/>
        <dbReference type="Rhea" id="RHEA-COMP:13180"/>
        <dbReference type="Rhea" id="RHEA-COMP:16897"/>
        <dbReference type="Rhea" id="RHEA-COMP:17067"/>
        <dbReference type="ChEBI" id="CHEBI:15378"/>
        <dbReference type="ChEBI" id="CHEBI:136412"/>
        <dbReference type="ChEBI" id="CHEBI:157695"/>
        <dbReference type="ChEBI" id="CHEBI:167181"/>
        <dbReference type="EC" id="4.2.99.18"/>
    </reaction>
</comment>